<dbReference type="Pfam" id="PF25828">
    <property type="entry name" value="CC_Cfap43"/>
    <property type="match status" value="1"/>
</dbReference>
<evidence type="ECO:0000256" key="10">
    <source>
        <dbReference type="SAM" id="Coils"/>
    </source>
</evidence>
<keyword evidence="7" id="KW-0966">Cell projection</keyword>
<organism evidence="12 13">
    <name type="scientific">Acropora cervicornis</name>
    <name type="common">Staghorn coral</name>
    <dbReference type="NCBI Taxonomy" id="6130"/>
    <lineage>
        <taxon>Eukaryota</taxon>
        <taxon>Metazoa</taxon>
        <taxon>Cnidaria</taxon>
        <taxon>Anthozoa</taxon>
        <taxon>Hexacorallia</taxon>
        <taxon>Scleractinia</taxon>
        <taxon>Astrocoeniina</taxon>
        <taxon>Acroporidae</taxon>
        <taxon>Acropora</taxon>
    </lineage>
</organism>
<name>A0AAD9PVL7_ACRCE</name>
<reference evidence="12" key="2">
    <citation type="journal article" date="2023" name="Science">
        <title>Genomic signatures of disease resistance in endangered staghorn corals.</title>
        <authorList>
            <person name="Vollmer S.V."/>
            <person name="Selwyn J.D."/>
            <person name="Despard B.A."/>
            <person name="Roesel C.L."/>
        </authorList>
    </citation>
    <scope>NUCLEOTIDE SEQUENCE</scope>
    <source>
        <strain evidence="12">K2</strain>
    </source>
</reference>
<protein>
    <recommendedName>
        <fullName evidence="9">Cilia- and flagella-associated protein 43</fullName>
    </recommendedName>
</protein>
<dbReference type="GO" id="GO:0003341">
    <property type="term" value="P:cilium movement"/>
    <property type="evidence" value="ECO:0007669"/>
    <property type="project" value="UniProtKB-ARBA"/>
</dbReference>
<dbReference type="Gene3D" id="2.130.10.10">
    <property type="entry name" value="YVTN repeat-like/Quinoprotein amine dehydrogenase"/>
    <property type="match status" value="3"/>
</dbReference>
<comment type="subcellular location">
    <subcellularLocation>
        <location evidence="1">Cytoplasm</location>
        <location evidence="1">Cytoskeleton</location>
        <location evidence="1">Cilium axoneme</location>
    </subcellularLocation>
</comment>
<keyword evidence="13" id="KW-1185">Reference proteome</keyword>
<keyword evidence="5 10" id="KW-0175">Coiled coil</keyword>
<keyword evidence="3" id="KW-0853">WD repeat</keyword>
<dbReference type="Proteomes" id="UP001249851">
    <property type="component" value="Unassembled WGS sequence"/>
</dbReference>
<feature type="region of interest" description="Disordered" evidence="11">
    <location>
        <begin position="1235"/>
        <end position="1271"/>
    </location>
</feature>
<feature type="coiled-coil region" evidence="10">
    <location>
        <begin position="1498"/>
        <end position="1532"/>
    </location>
</feature>
<evidence type="ECO:0000256" key="4">
    <source>
        <dbReference type="ARBA" id="ARBA00022737"/>
    </source>
</evidence>
<dbReference type="InterPro" id="IPR001680">
    <property type="entry name" value="WD40_rpt"/>
</dbReference>
<feature type="region of interest" description="Disordered" evidence="11">
    <location>
        <begin position="909"/>
        <end position="932"/>
    </location>
</feature>
<sequence>MDQFGTLELGWAQGYDGCPALFVNRDTICFVCGNNVKFVNLKDKRESVLASPGDGIGALAVNPSYSNFAFAELKVNPKVFVYAFPDFSRPRSTLEGGARLSYSCIAFANNSTILATHSGVPDFQLTVWNWFEKQKLCSVDVRRQVCTCLSFNPTNWRHLCTMSKDVLTLWNIGQLDTKYSLISSSIKLPLVDNSLQDDEFEDLNRSLSRMSRSEGFKLTKAAIAGLVSEMAKSYEPGEQKERCQPVSCCWTADSKVYCGCKGGQVICVDSENSQVTFVLNPKIQESGHERTETLSLIRNATMESITEDEKQEGSVDCLALQMKGLFLAGQDGVLRLLDISHSEPKILEQIDVGCPVTSLSWSPNYRSMALGSSKGSVYLYNSEGSLAELLYVHNSDFVGIDCLTAENQYCVSCKADGLLQVWSIEAGKVVSQISLSCQMTNVEKPRLIYRSHLHNGPVLQLSFDWSGQLYVTGSNDGHVFVCDAKVSNNFKVLGHLGAQEAFLDKTLLYRDEVVKKCIYQLAIPCYSVILSTPQTAISLAHAKKVMVKLALTGEEKSLPPDFKLKPTDVFPGHELHGGHVILSPHQRWLASCAPDGKLVLRAVGALDRTLRVAAHHYKRGGATHVCFTGDSQRVLSTGADGVLACWVWNFSSTGRGKAAAAIENARARTSLLTGTRTQEDTLAAQREEYLPRPPSPVEKANTEASEKQQKIVKDGIYTTPTPTPSEDATWLEKAVSETQREEAKKYADIKRKLRQEIQELRNTVLQMMSDNEQVPEIERLDRHEFNLDTDQRQKLVLEGEEKIKQVRGEIGQANLANQYLRNMIKKECWDAMVVKGRSVNAFHLPLSVSNYPMKERTKGELEQIEYVINQRKIEQAEAEASKDVISGPTSARNTPIVEERLEFEDEDAIADDGGEKSGDNPATSGSRGAAYGGGNELLQSQFQLHTVQQKLNQIVLLQDATHRIKVAFNKEFDDVYKQKEAEIKRVKEKNERIRKILGDLELSEKVFEPSLSVDEKPELLFEVKDEEVPFEKYISAEEQAKLDEQAKLEEGRLEANPEDELKKDLVPPDFMISKPQEEWSEEDQKAAKEFEKKKQKLQEDREKYRKSLETELKKLQSGISEATAAFDEKLNQLFQRKEDLKILRLIVSVLTESELDTQELELTRRMNETRDKKTQTASTLAEAKREVDHFRDSYEIVLAEDKALDKAFKKEFADQDVHTVEQLYKLFKRRPRGQKQLKAAAESHGELTESGNPFVPRPSSSRTQSEAQRSLERAMDELDDEQHMPEGVESAVWQRLVQARRQKLESEQQVKAKALVLAEMNAFMQKRTEEDENVNRELEQTLQALQRLRDEKSKFVMNLEVQLLLKQGQVEVAPGSFITDYTESALIHRSVVEDLNAQITTLGKGKITTMEDSKEFRKGIHRLEWEHKKMEMQSADLLSKIRDVQLLRVTKELQQSIAVLCSLSQFLSEGDQQARQQQEIATLEQTLTLHEKMHHRNVNDRKETIKNIKRLIRRKEKENEQLDADLEELALSVAERRNVNEANVAVRSDTGAERRLQDIVARRKLVDLAKAQAQEVAVLRAEVERLRMRTFPALVQIEH</sequence>
<dbReference type="EMBL" id="JARQWQ010000125">
    <property type="protein sequence ID" value="KAK2549490.1"/>
    <property type="molecule type" value="Genomic_DNA"/>
</dbReference>
<feature type="coiled-coil region" evidence="10">
    <location>
        <begin position="1080"/>
        <end position="1125"/>
    </location>
</feature>
<dbReference type="InterPro" id="IPR036322">
    <property type="entry name" value="WD40_repeat_dom_sf"/>
</dbReference>
<evidence type="ECO:0000256" key="8">
    <source>
        <dbReference type="ARBA" id="ARBA00023605"/>
    </source>
</evidence>
<dbReference type="Pfam" id="PF00400">
    <property type="entry name" value="WD40"/>
    <property type="match status" value="1"/>
</dbReference>
<evidence type="ECO:0000256" key="11">
    <source>
        <dbReference type="SAM" id="MobiDB-lite"/>
    </source>
</evidence>
<keyword evidence="6" id="KW-0206">Cytoskeleton</keyword>
<dbReference type="InterPro" id="IPR015943">
    <property type="entry name" value="WD40/YVTN_repeat-like_dom_sf"/>
</dbReference>
<evidence type="ECO:0000256" key="9">
    <source>
        <dbReference type="ARBA" id="ARBA00023662"/>
    </source>
</evidence>
<comment type="similarity">
    <text evidence="8">Belongs to the CFAP43 family.</text>
</comment>
<feature type="region of interest" description="Disordered" evidence="11">
    <location>
        <begin position="878"/>
        <end position="897"/>
    </location>
</feature>
<gene>
    <name evidence="12" type="ORF">P5673_030033</name>
</gene>
<comment type="caution">
    <text evidence="12">The sequence shown here is derived from an EMBL/GenBank/DDBJ whole genome shotgun (WGS) entry which is preliminary data.</text>
</comment>
<dbReference type="SUPFAM" id="SSF50978">
    <property type="entry name" value="WD40 repeat-like"/>
    <property type="match status" value="2"/>
</dbReference>
<evidence type="ECO:0000313" key="13">
    <source>
        <dbReference type="Proteomes" id="UP001249851"/>
    </source>
</evidence>
<dbReference type="GO" id="GO:0060271">
    <property type="term" value="P:cilium assembly"/>
    <property type="evidence" value="ECO:0007669"/>
    <property type="project" value="TreeGrafter"/>
</dbReference>
<evidence type="ECO:0000256" key="2">
    <source>
        <dbReference type="ARBA" id="ARBA00022490"/>
    </source>
</evidence>
<feature type="coiled-coil region" evidence="10">
    <location>
        <begin position="736"/>
        <end position="770"/>
    </location>
</feature>
<accession>A0AAD9PVL7</accession>
<evidence type="ECO:0000256" key="6">
    <source>
        <dbReference type="ARBA" id="ARBA00023212"/>
    </source>
</evidence>
<dbReference type="SMART" id="SM00320">
    <property type="entry name" value="WD40"/>
    <property type="match status" value="8"/>
</dbReference>
<keyword evidence="12" id="KW-0969">Cilium</keyword>
<feature type="coiled-coil region" evidence="10">
    <location>
        <begin position="969"/>
        <end position="1003"/>
    </location>
</feature>
<keyword evidence="4" id="KW-0677">Repeat</keyword>
<evidence type="ECO:0000313" key="12">
    <source>
        <dbReference type="EMBL" id="KAK2549490.1"/>
    </source>
</evidence>
<keyword evidence="12" id="KW-0282">Flagellum</keyword>
<proteinExistence type="inferred from homology"/>
<evidence type="ECO:0000256" key="1">
    <source>
        <dbReference type="ARBA" id="ARBA00004430"/>
    </source>
</evidence>
<dbReference type="GO" id="GO:0005930">
    <property type="term" value="C:axoneme"/>
    <property type="evidence" value="ECO:0007669"/>
    <property type="project" value="UniProtKB-SubCell"/>
</dbReference>
<reference evidence="12" key="1">
    <citation type="journal article" date="2023" name="G3 (Bethesda)">
        <title>Whole genome assembly and annotation of the endangered Caribbean coral Acropora cervicornis.</title>
        <authorList>
            <person name="Selwyn J.D."/>
            <person name="Vollmer S.V."/>
        </authorList>
    </citation>
    <scope>NUCLEOTIDE SEQUENCE</scope>
    <source>
        <strain evidence="12">K2</strain>
    </source>
</reference>
<feature type="compositionally biased region" description="Polar residues" evidence="11">
    <location>
        <begin position="1258"/>
        <end position="1268"/>
    </location>
</feature>
<evidence type="ECO:0000256" key="3">
    <source>
        <dbReference type="ARBA" id="ARBA00022574"/>
    </source>
</evidence>
<dbReference type="PANTHER" id="PTHR14885">
    <property type="entry name" value="CILIA- AND FLAGELLA-ASSOCIATED PROTEIN 43-RELATED"/>
    <property type="match status" value="1"/>
</dbReference>
<dbReference type="PANTHER" id="PTHR14885:SF1">
    <property type="entry name" value="CILIA- AND FLAGELLA-ASSOCIATED PROTEIN 43"/>
    <property type="match status" value="1"/>
</dbReference>
<evidence type="ECO:0000256" key="5">
    <source>
        <dbReference type="ARBA" id="ARBA00023054"/>
    </source>
</evidence>
<evidence type="ECO:0000256" key="7">
    <source>
        <dbReference type="ARBA" id="ARBA00023273"/>
    </source>
</evidence>
<keyword evidence="2" id="KW-0963">Cytoplasm</keyword>